<dbReference type="EC" id="2.7.1.26" evidence="1"/>
<keyword evidence="5" id="KW-0547">Nucleotide-binding</keyword>
<dbReference type="Pfam" id="PF01687">
    <property type="entry name" value="Flavokinase"/>
    <property type="match status" value="1"/>
</dbReference>
<dbReference type="SUPFAM" id="SSF82114">
    <property type="entry name" value="Riboflavin kinase-like"/>
    <property type="match status" value="1"/>
</dbReference>
<evidence type="ECO:0000313" key="10">
    <source>
        <dbReference type="Proteomes" id="UP000177025"/>
    </source>
</evidence>
<evidence type="ECO:0000256" key="4">
    <source>
        <dbReference type="ARBA" id="ARBA00022679"/>
    </source>
</evidence>
<keyword evidence="6" id="KW-0067">ATP-binding</keyword>
<protein>
    <recommendedName>
        <fullName evidence="1">riboflavin kinase</fullName>
        <ecNumber evidence="1">2.7.1.26</ecNumber>
    </recommendedName>
</protein>
<keyword evidence="4" id="KW-0808">Transferase</keyword>
<dbReference type="EMBL" id="MEUM01000151">
    <property type="protein sequence ID" value="OGC39104.1"/>
    <property type="molecule type" value="Genomic_DNA"/>
</dbReference>
<name>A0A1F4U2C0_UNCW3</name>
<dbReference type="Proteomes" id="UP000177025">
    <property type="component" value="Unassembled WGS sequence"/>
</dbReference>
<organism evidence="9 10">
    <name type="scientific">candidate division WOR-3 bacterium RBG_13_43_14</name>
    <dbReference type="NCBI Taxonomy" id="1802590"/>
    <lineage>
        <taxon>Bacteria</taxon>
        <taxon>Bacteria division WOR-3</taxon>
    </lineage>
</organism>
<keyword evidence="2" id="KW-0285">Flavoprotein</keyword>
<evidence type="ECO:0000313" key="9">
    <source>
        <dbReference type="EMBL" id="OGC39104.1"/>
    </source>
</evidence>
<evidence type="ECO:0000256" key="3">
    <source>
        <dbReference type="ARBA" id="ARBA00022643"/>
    </source>
</evidence>
<dbReference type="GO" id="GO:0009231">
    <property type="term" value="P:riboflavin biosynthetic process"/>
    <property type="evidence" value="ECO:0007669"/>
    <property type="project" value="InterPro"/>
</dbReference>
<evidence type="ECO:0000256" key="2">
    <source>
        <dbReference type="ARBA" id="ARBA00022630"/>
    </source>
</evidence>
<sequence>MAKGKLVPLDGVYAVRVFIDDHRYQGAMFCHQQLLEVYILDFNDNLYDCHVNITIQRRIRAIKRFHDDSDLTKAIANDVVIIRKHN</sequence>
<dbReference type="AlphaFoldDB" id="A0A1F4U2C0"/>
<keyword evidence="3" id="KW-0288">FMN</keyword>
<comment type="catalytic activity">
    <reaction evidence="7">
        <text>riboflavin + ATP = FMN + ADP + H(+)</text>
        <dbReference type="Rhea" id="RHEA:14357"/>
        <dbReference type="ChEBI" id="CHEBI:15378"/>
        <dbReference type="ChEBI" id="CHEBI:30616"/>
        <dbReference type="ChEBI" id="CHEBI:57986"/>
        <dbReference type="ChEBI" id="CHEBI:58210"/>
        <dbReference type="ChEBI" id="CHEBI:456216"/>
        <dbReference type="EC" id="2.7.1.26"/>
    </reaction>
</comment>
<feature type="domain" description="Riboflavin kinase" evidence="8">
    <location>
        <begin position="1"/>
        <end position="86"/>
    </location>
</feature>
<evidence type="ECO:0000256" key="7">
    <source>
        <dbReference type="ARBA" id="ARBA00047880"/>
    </source>
</evidence>
<evidence type="ECO:0000256" key="1">
    <source>
        <dbReference type="ARBA" id="ARBA00012105"/>
    </source>
</evidence>
<dbReference type="InterPro" id="IPR023465">
    <property type="entry name" value="Riboflavin_kinase_dom_sf"/>
</dbReference>
<dbReference type="GO" id="GO:0008531">
    <property type="term" value="F:riboflavin kinase activity"/>
    <property type="evidence" value="ECO:0007669"/>
    <property type="project" value="UniProtKB-EC"/>
</dbReference>
<dbReference type="GO" id="GO:0005524">
    <property type="term" value="F:ATP binding"/>
    <property type="evidence" value="ECO:0007669"/>
    <property type="project" value="UniProtKB-KW"/>
</dbReference>
<comment type="caution">
    <text evidence="9">The sequence shown here is derived from an EMBL/GenBank/DDBJ whole genome shotgun (WGS) entry which is preliminary data.</text>
</comment>
<evidence type="ECO:0000256" key="6">
    <source>
        <dbReference type="ARBA" id="ARBA00022840"/>
    </source>
</evidence>
<dbReference type="Gene3D" id="2.40.30.30">
    <property type="entry name" value="Riboflavin kinase-like"/>
    <property type="match status" value="1"/>
</dbReference>
<gene>
    <name evidence="9" type="ORF">A2Y85_04485</name>
</gene>
<accession>A0A1F4U2C0</accession>
<dbReference type="SMART" id="SM00904">
    <property type="entry name" value="Flavokinase"/>
    <property type="match status" value="1"/>
</dbReference>
<proteinExistence type="predicted"/>
<reference evidence="9 10" key="1">
    <citation type="journal article" date="2016" name="Nat. Commun.">
        <title>Thousands of microbial genomes shed light on interconnected biogeochemical processes in an aquifer system.</title>
        <authorList>
            <person name="Anantharaman K."/>
            <person name="Brown C.T."/>
            <person name="Hug L.A."/>
            <person name="Sharon I."/>
            <person name="Castelle C.J."/>
            <person name="Probst A.J."/>
            <person name="Thomas B.C."/>
            <person name="Singh A."/>
            <person name="Wilkins M.J."/>
            <person name="Karaoz U."/>
            <person name="Brodie E.L."/>
            <person name="Williams K.H."/>
            <person name="Hubbard S.S."/>
            <person name="Banfield J.F."/>
        </authorList>
    </citation>
    <scope>NUCLEOTIDE SEQUENCE [LARGE SCALE GENOMIC DNA]</scope>
</reference>
<dbReference type="InterPro" id="IPR015865">
    <property type="entry name" value="Riboflavin_kinase_bac/euk"/>
</dbReference>
<evidence type="ECO:0000259" key="8">
    <source>
        <dbReference type="SMART" id="SM00904"/>
    </source>
</evidence>
<evidence type="ECO:0000256" key="5">
    <source>
        <dbReference type="ARBA" id="ARBA00022741"/>
    </source>
</evidence>